<protein>
    <recommendedName>
        <fullName evidence="12">G-protein coupled receptors family 1 profile domain-containing protein</fullName>
    </recommendedName>
</protein>
<reference evidence="13" key="2">
    <citation type="journal article" date="2018" name="Environ. Sci. Technol.">
        <title>The Toxicogenome of Hyalella azteca: A Model for Sediment Ecotoxicology and Evolutionary Toxicology.</title>
        <authorList>
            <person name="Poynton H.C."/>
            <person name="Hasenbein S."/>
            <person name="Benoit J.B."/>
            <person name="Sepulveda M.S."/>
            <person name="Poelchau M.F."/>
            <person name="Hughes D.S.T."/>
            <person name="Murali S.C."/>
            <person name="Chen S."/>
            <person name="Glastad K.M."/>
            <person name="Goodisman M.A.D."/>
            <person name="Werren J.H."/>
            <person name="Vineis J.H."/>
            <person name="Bowen J.L."/>
            <person name="Friedrich M."/>
            <person name="Jones J."/>
            <person name="Robertson H.M."/>
            <person name="Feyereisen R."/>
            <person name="Mechler-Hickson A."/>
            <person name="Mathers N."/>
            <person name="Lee C.E."/>
            <person name="Colbourne J.K."/>
            <person name="Biales A."/>
            <person name="Johnston J.S."/>
            <person name="Wellborn G.A."/>
            <person name="Rosendale A.J."/>
            <person name="Cridge A.G."/>
            <person name="Munoz-Torres M.C."/>
            <person name="Bain P.A."/>
            <person name="Manny A.R."/>
            <person name="Major K.M."/>
            <person name="Lambert F.N."/>
            <person name="Vulpe C.D."/>
            <person name="Tuck P."/>
            <person name="Blalock B.J."/>
            <person name="Lin Y.Y."/>
            <person name="Smith M.E."/>
            <person name="Ochoa-Acuna H."/>
            <person name="Chen M.M."/>
            <person name="Childers C.P."/>
            <person name="Qu J."/>
            <person name="Dugan S."/>
            <person name="Lee S.L."/>
            <person name="Chao H."/>
            <person name="Dinh H."/>
            <person name="Han Y."/>
            <person name="Doddapaneni H."/>
            <person name="Worley K.C."/>
            <person name="Muzny D.M."/>
            <person name="Gibbs R.A."/>
            <person name="Richards S."/>
        </authorList>
    </citation>
    <scope>NUCLEOTIDE SEQUENCE</scope>
    <source>
        <strain evidence="13">HAZT.00-mixed</strain>
        <tissue evidence="13">Whole organism</tissue>
    </source>
</reference>
<keyword evidence="10" id="KW-0807">Transducer</keyword>
<gene>
    <name evidence="13" type="ORF">HAZT_HAZT007757</name>
</gene>
<keyword evidence="3" id="KW-1003">Cell membrane</keyword>
<comment type="subcellular location">
    <subcellularLocation>
        <location evidence="1">Cell membrane</location>
        <topology evidence="1">Multi-pass membrane protein</topology>
    </subcellularLocation>
</comment>
<dbReference type="InterPro" id="IPR000276">
    <property type="entry name" value="GPCR_Rhodpsn"/>
</dbReference>
<keyword evidence="6" id="KW-0297">G-protein coupled receptor</keyword>
<dbReference type="GO" id="GO:0004930">
    <property type="term" value="F:G protein-coupled receptor activity"/>
    <property type="evidence" value="ECO:0007669"/>
    <property type="project" value="UniProtKB-KW"/>
</dbReference>
<evidence type="ECO:0000256" key="11">
    <source>
        <dbReference type="SAM" id="Phobius"/>
    </source>
</evidence>
<evidence type="ECO:0000256" key="2">
    <source>
        <dbReference type="ARBA" id="ARBA00010663"/>
    </source>
</evidence>
<keyword evidence="7 11" id="KW-0472">Membrane</keyword>
<comment type="similarity">
    <text evidence="2">Belongs to the G-protein coupled receptor 1 family.</text>
</comment>
<evidence type="ECO:0000256" key="9">
    <source>
        <dbReference type="ARBA" id="ARBA00023170"/>
    </source>
</evidence>
<dbReference type="Gene3D" id="1.20.1070.10">
    <property type="entry name" value="Rhodopsin 7-helix transmembrane proteins"/>
    <property type="match status" value="1"/>
</dbReference>
<proteinExistence type="inferred from homology"/>
<sequence length="130" mass="14414">MPSLAPVLWHSQWPSTSVTEAVPLLAGLPVRDQTLPEITPQMFNSVDVTKSNGSIPILRLSIPILTVTPTSLDMYKERSLRSATNYFIVNLAIADLLVAVFVMPLALVSKAVEWTCRKRMFTIICCLKLT</sequence>
<keyword evidence="9" id="KW-0675">Receptor</keyword>
<organism evidence="13">
    <name type="scientific">Hyalella azteca</name>
    <name type="common">Amphipod</name>
    <dbReference type="NCBI Taxonomy" id="294128"/>
    <lineage>
        <taxon>Eukaryota</taxon>
        <taxon>Metazoa</taxon>
        <taxon>Ecdysozoa</taxon>
        <taxon>Arthropoda</taxon>
        <taxon>Crustacea</taxon>
        <taxon>Multicrustacea</taxon>
        <taxon>Malacostraca</taxon>
        <taxon>Eumalacostraca</taxon>
        <taxon>Peracarida</taxon>
        <taxon>Amphipoda</taxon>
        <taxon>Senticaudata</taxon>
        <taxon>Talitrida</taxon>
        <taxon>Talitroidea</taxon>
        <taxon>Hyalellidae</taxon>
        <taxon>Hyalella</taxon>
    </lineage>
</organism>
<reference evidence="13" key="1">
    <citation type="submission" date="2014-08" db="EMBL/GenBank/DDBJ databases">
        <authorList>
            <person name="Murali S."/>
            <person name="Richards S."/>
            <person name="Bandaranaike D."/>
            <person name="Bellair M."/>
            <person name="Blankenburg K."/>
            <person name="Chao H."/>
            <person name="Dinh H."/>
            <person name="Doddapaneni H."/>
            <person name="Dugan-Rocha S."/>
            <person name="Elkadiri S."/>
            <person name="Gnanaolivu R."/>
            <person name="Hughes D."/>
            <person name="Lee S."/>
            <person name="Li M."/>
            <person name="Ming W."/>
            <person name="Munidasa M."/>
            <person name="Muniz J."/>
            <person name="Nguyen L."/>
            <person name="Osuji N."/>
            <person name="Pu L.-L."/>
            <person name="Puazo M."/>
            <person name="Skinner E."/>
            <person name="Qu C."/>
            <person name="Quiroz J."/>
            <person name="Raj R."/>
            <person name="Weissenberger G."/>
            <person name="Xin Y."/>
            <person name="Zou X."/>
            <person name="Han Y."/>
            <person name="Worley K."/>
            <person name="Muzny D."/>
            <person name="Gibbs R."/>
        </authorList>
    </citation>
    <scope>NUCLEOTIDE SEQUENCE</scope>
    <source>
        <strain evidence="13">HAZT.00-mixed</strain>
        <tissue evidence="13">Whole organism</tissue>
    </source>
</reference>
<dbReference type="SUPFAM" id="SSF81321">
    <property type="entry name" value="Family A G protein-coupled receptor-like"/>
    <property type="match status" value="1"/>
</dbReference>
<feature type="transmembrane region" description="Helical" evidence="11">
    <location>
        <begin position="86"/>
        <end position="108"/>
    </location>
</feature>
<dbReference type="PROSITE" id="PS50262">
    <property type="entry name" value="G_PROTEIN_RECEP_F1_2"/>
    <property type="match status" value="1"/>
</dbReference>
<evidence type="ECO:0000256" key="1">
    <source>
        <dbReference type="ARBA" id="ARBA00004651"/>
    </source>
</evidence>
<dbReference type="OrthoDB" id="10010417at2759"/>
<evidence type="ECO:0000256" key="8">
    <source>
        <dbReference type="ARBA" id="ARBA00023157"/>
    </source>
</evidence>
<evidence type="ECO:0000256" key="4">
    <source>
        <dbReference type="ARBA" id="ARBA00022692"/>
    </source>
</evidence>
<evidence type="ECO:0000313" key="13">
    <source>
        <dbReference type="EMBL" id="KAA0202312.1"/>
    </source>
</evidence>
<feature type="domain" description="G-protein coupled receptors family 1 profile" evidence="12">
    <location>
        <begin position="60"/>
        <end position="130"/>
    </location>
</feature>
<keyword evidence="4 11" id="KW-0812">Transmembrane</keyword>
<dbReference type="EMBL" id="JQDR03003861">
    <property type="protein sequence ID" value="KAA0202312.1"/>
    <property type="molecule type" value="Genomic_DNA"/>
</dbReference>
<evidence type="ECO:0000256" key="10">
    <source>
        <dbReference type="ARBA" id="ARBA00023224"/>
    </source>
</evidence>
<dbReference type="PANTHER" id="PTHR24248:SF125">
    <property type="entry name" value="DOPAMINE D2-LIKE RECEPTOR"/>
    <property type="match status" value="1"/>
</dbReference>
<dbReference type="PANTHER" id="PTHR24248">
    <property type="entry name" value="ADRENERGIC RECEPTOR-RELATED G-PROTEIN COUPLED RECEPTOR"/>
    <property type="match status" value="1"/>
</dbReference>
<evidence type="ECO:0000256" key="6">
    <source>
        <dbReference type="ARBA" id="ARBA00023040"/>
    </source>
</evidence>
<accession>A0A6A0H9D4</accession>
<comment type="caution">
    <text evidence="13">The sequence shown here is derived from an EMBL/GenBank/DDBJ whole genome shotgun (WGS) entry which is preliminary data.</text>
</comment>
<evidence type="ECO:0000259" key="12">
    <source>
        <dbReference type="PROSITE" id="PS50262"/>
    </source>
</evidence>
<reference evidence="13" key="3">
    <citation type="submission" date="2019-06" db="EMBL/GenBank/DDBJ databases">
        <authorList>
            <person name="Poynton C."/>
            <person name="Hasenbein S."/>
            <person name="Benoit J.B."/>
            <person name="Sepulveda M.S."/>
            <person name="Poelchau M.F."/>
            <person name="Murali S.C."/>
            <person name="Chen S."/>
            <person name="Glastad K.M."/>
            <person name="Werren J.H."/>
            <person name="Vineis J.H."/>
            <person name="Bowen J.L."/>
            <person name="Friedrich M."/>
            <person name="Jones J."/>
            <person name="Robertson H.M."/>
            <person name="Feyereisen R."/>
            <person name="Mechler-Hickson A."/>
            <person name="Mathers N."/>
            <person name="Lee C.E."/>
            <person name="Colbourne J.K."/>
            <person name="Biales A."/>
            <person name="Johnston J.S."/>
            <person name="Wellborn G.A."/>
            <person name="Rosendale A.J."/>
            <person name="Cridge A.G."/>
            <person name="Munoz-Torres M.C."/>
            <person name="Bain P.A."/>
            <person name="Manny A.R."/>
            <person name="Major K.M."/>
            <person name="Lambert F.N."/>
            <person name="Vulpe C.D."/>
            <person name="Tuck P."/>
            <person name="Blalock B.J."/>
            <person name="Lin Y.-Y."/>
            <person name="Smith M.E."/>
            <person name="Ochoa-Acuna H."/>
            <person name="Chen M.-J.M."/>
            <person name="Childers C.P."/>
            <person name="Qu J."/>
            <person name="Dugan S."/>
            <person name="Lee S.L."/>
            <person name="Chao H."/>
            <person name="Dinh H."/>
            <person name="Han Y."/>
            <person name="Doddapaneni H."/>
            <person name="Worley K.C."/>
            <person name="Muzny D.M."/>
            <person name="Gibbs R.A."/>
            <person name="Richards S."/>
        </authorList>
    </citation>
    <scope>NUCLEOTIDE SEQUENCE</scope>
    <source>
        <strain evidence="13">HAZT.00-mixed</strain>
        <tissue evidence="13">Whole organism</tissue>
    </source>
</reference>
<dbReference type="Pfam" id="PF00001">
    <property type="entry name" value="7tm_1"/>
    <property type="match status" value="1"/>
</dbReference>
<evidence type="ECO:0000256" key="3">
    <source>
        <dbReference type="ARBA" id="ARBA00022475"/>
    </source>
</evidence>
<dbReference type="AlphaFoldDB" id="A0A6A0H9D4"/>
<dbReference type="Proteomes" id="UP000711488">
    <property type="component" value="Unassembled WGS sequence"/>
</dbReference>
<dbReference type="GO" id="GO:0005886">
    <property type="term" value="C:plasma membrane"/>
    <property type="evidence" value="ECO:0007669"/>
    <property type="project" value="UniProtKB-SubCell"/>
</dbReference>
<evidence type="ECO:0000256" key="7">
    <source>
        <dbReference type="ARBA" id="ARBA00023136"/>
    </source>
</evidence>
<keyword evidence="5 11" id="KW-1133">Transmembrane helix</keyword>
<name>A0A6A0H9D4_HYAAZ</name>
<evidence type="ECO:0000256" key="5">
    <source>
        <dbReference type="ARBA" id="ARBA00022989"/>
    </source>
</evidence>
<keyword evidence="8" id="KW-1015">Disulfide bond</keyword>
<dbReference type="InterPro" id="IPR017452">
    <property type="entry name" value="GPCR_Rhodpsn_7TM"/>
</dbReference>